<organism evidence="1 2">
    <name type="scientific">Ruegeria halocynthiae</name>
    <dbReference type="NCBI Taxonomy" id="985054"/>
    <lineage>
        <taxon>Bacteria</taxon>
        <taxon>Pseudomonadati</taxon>
        <taxon>Pseudomonadota</taxon>
        <taxon>Alphaproteobacteria</taxon>
        <taxon>Rhodobacterales</taxon>
        <taxon>Roseobacteraceae</taxon>
        <taxon>Ruegeria</taxon>
    </lineage>
</organism>
<dbReference type="AlphaFoldDB" id="A0A1H3FMV0"/>
<gene>
    <name evidence="1" type="ORF">SAMN05444358_11636</name>
</gene>
<dbReference type="Proteomes" id="UP000183400">
    <property type="component" value="Unassembled WGS sequence"/>
</dbReference>
<keyword evidence="2" id="KW-1185">Reference proteome</keyword>
<sequence length="72" mass="8433">RKQAGHTSASDQCEITFKNVLLCRSYPHRPFVERVKSKVTRIDKQRNKPVVSDQICRDGFRWEMQPVTSNLD</sequence>
<protein>
    <submittedName>
        <fullName evidence="1">Uncharacterized protein</fullName>
    </submittedName>
</protein>
<name>A0A1H3FMV0_9RHOB</name>
<reference evidence="2" key="1">
    <citation type="submission" date="2016-10" db="EMBL/GenBank/DDBJ databases">
        <authorList>
            <person name="Varghese N."/>
            <person name="Submissions S."/>
        </authorList>
    </citation>
    <scope>NUCLEOTIDE SEQUENCE [LARGE SCALE GENOMIC DNA]</scope>
    <source>
        <strain evidence="2">DSM 27839</strain>
    </source>
</reference>
<dbReference type="EMBL" id="FNNP01000016">
    <property type="protein sequence ID" value="SDX92271.1"/>
    <property type="molecule type" value="Genomic_DNA"/>
</dbReference>
<accession>A0A1H3FMV0</accession>
<proteinExistence type="predicted"/>
<evidence type="ECO:0000313" key="2">
    <source>
        <dbReference type="Proteomes" id="UP000183400"/>
    </source>
</evidence>
<feature type="non-terminal residue" evidence="1">
    <location>
        <position position="1"/>
    </location>
</feature>
<evidence type="ECO:0000313" key="1">
    <source>
        <dbReference type="EMBL" id="SDX92271.1"/>
    </source>
</evidence>